<proteinExistence type="predicted"/>
<feature type="compositionally biased region" description="Polar residues" evidence="2">
    <location>
        <begin position="138"/>
        <end position="151"/>
    </location>
</feature>
<keyword evidence="1" id="KW-0479">Metal-binding</keyword>
<feature type="domain" description="SWIM-type" evidence="3">
    <location>
        <begin position="404"/>
        <end position="435"/>
    </location>
</feature>
<dbReference type="InterPro" id="IPR007527">
    <property type="entry name" value="Znf_SWIM"/>
</dbReference>
<dbReference type="EMBL" id="REGN01002120">
    <property type="protein sequence ID" value="RNA30159.1"/>
    <property type="molecule type" value="Genomic_DNA"/>
</dbReference>
<feature type="compositionally biased region" description="Polar residues" evidence="2">
    <location>
        <begin position="170"/>
        <end position="181"/>
    </location>
</feature>
<reference evidence="4 5" key="1">
    <citation type="journal article" date="2018" name="Sci. Rep.">
        <title>Genomic signatures of local adaptation to the degree of environmental predictability in rotifers.</title>
        <authorList>
            <person name="Franch-Gras L."/>
            <person name="Hahn C."/>
            <person name="Garcia-Roger E.M."/>
            <person name="Carmona M.J."/>
            <person name="Serra M."/>
            <person name="Gomez A."/>
        </authorList>
    </citation>
    <scope>NUCLEOTIDE SEQUENCE [LARGE SCALE GENOMIC DNA]</scope>
    <source>
        <strain evidence="4">HYR1</strain>
    </source>
</reference>
<evidence type="ECO:0000313" key="4">
    <source>
        <dbReference type="EMBL" id="RNA30159.1"/>
    </source>
</evidence>
<evidence type="ECO:0000313" key="5">
    <source>
        <dbReference type="Proteomes" id="UP000276133"/>
    </source>
</evidence>
<keyword evidence="1" id="KW-0862">Zinc</keyword>
<dbReference type="AlphaFoldDB" id="A0A3M7S3B7"/>
<evidence type="ECO:0000259" key="3">
    <source>
        <dbReference type="PROSITE" id="PS50966"/>
    </source>
</evidence>
<evidence type="ECO:0000256" key="2">
    <source>
        <dbReference type="SAM" id="MobiDB-lite"/>
    </source>
</evidence>
<organism evidence="4 5">
    <name type="scientific">Brachionus plicatilis</name>
    <name type="common">Marine rotifer</name>
    <name type="synonym">Brachionus muelleri</name>
    <dbReference type="NCBI Taxonomy" id="10195"/>
    <lineage>
        <taxon>Eukaryota</taxon>
        <taxon>Metazoa</taxon>
        <taxon>Spiralia</taxon>
        <taxon>Gnathifera</taxon>
        <taxon>Rotifera</taxon>
        <taxon>Eurotatoria</taxon>
        <taxon>Monogononta</taxon>
        <taxon>Pseudotrocha</taxon>
        <taxon>Ploima</taxon>
        <taxon>Brachionidae</taxon>
        <taxon>Brachionus</taxon>
    </lineage>
</organism>
<feature type="compositionally biased region" description="Basic residues" evidence="2">
    <location>
        <begin position="220"/>
        <end position="232"/>
    </location>
</feature>
<feature type="compositionally biased region" description="Basic residues" evidence="2">
    <location>
        <begin position="188"/>
        <end position="200"/>
    </location>
</feature>
<feature type="region of interest" description="Disordered" evidence="2">
    <location>
        <begin position="138"/>
        <end position="261"/>
    </location>
</feature>
<sequence length="458" mass="52466">MLGHPKVDKKYYWEIRWNELREIYYIRYNFPLVILITETWPNAVRSGGVAIYVCSNVDSLDVTEPEVSKCGGALTLLTTGSFRRTKAEKKRTDELNDSLNDIDDDLKENIDIETEKNVSKTSGLNSSFEKESNKIGTQIDYSQDNSPLSDHSTIKHDKRVNKTGKKSTKQIDYSQNNSPLSDHSPIKHDKRVNKTGKKSTKQIDYSQDNSPLSDHSPIKHDKRVNKTGKKSTKQIDYSQNNSPLSDHSPIKHDNTDKTKSESILSTFRSKKSLLTNSNISSRTKSEKSSPSLSALVKRVQQSKNDFDLVRVFKSHGVFNEYIAYNFYYKSVTNNEYIPCSCLECKSSLQKDFELNPSANSKTKKFALKYAKADFFKRTNKDDDGDDDEKDGNEWTFNDEKENVYHLNLTENFCKCKFRLKYKICGHLLALESLLNAREFVNKPKKGGQKKSTKSLEKD</sequence>
<dbReference type="PROSITE" id="PS50966">
    <property type="entry name" value="ZF_SWIM"/>
    <property type="match status" value="1"/>
</dbReference>
<accession>A0A3M7S3B7</accession>
<keyword evidence="5" id="KW-1185">Reference proteome</keyword>
<feature type="compositionally biased region" description="Polar residues" evidence="2">
    <location>
        <begin position="202"/>
        <end position="213"/>
    </location>
</feature>
<name>A0A3M7S3B7_BRAPC</name>
<protein>
    <recommendedName>
        <fullName evidence="3">SWIM-type domain-containing protein</fullName>
    </recommendedName>
</protein>
<dbReference type="Proteomes" id="UP000276133">
    <property type="component" value="Unassembled WGS sequence"/>
</dbReference>
<gene>
    <name evidence="4" type="ORF">BpHYR1_000750</name>
</gene>
<comment type="caution">
    <text evidence="4">The sequence shown here is derived from an EMBL/GenBank/DDBJ whole genome shotgun (WGS) entry which is preliminary data.</text>
</comment>
<feature type="compositionally biased region" description="Basic and acidic residues" evidence="2">
    <location>
        <begin position="248"/>
        <end position="260"/>
    </location>
</feature>
<feature type="compositionally biased region" description="Polar residues" evidence="2">
    <location>
        <begin position="234"/>
        <end position="245"/>
    </location>
</feature>
<feature type="compositionally biased region" description="Basic residues" evidence="2">
    <location>
        <begin position="156"/>
        <end position="168"/>
    </location>
</feature>
<keyword evidence="1" id="KW-0863">Zinc-finger</keyword>
<dbReference type="GO" id="GO:0008270">
    <property type="term" value="F:zinc ion binding"/>
    <property type="evidence" value="ECO:0007669"/>
    <property type="project" value="UniProtKB-KW"/>
</dbReference>
<evidence type="ECO:0000256" key="1">
    <source>
        <dbReference type="PROSITE-ProRule" id="PRU00325"/>
    </source>
</evidence>